<sequence>MSNTKEIGLFETGSTSSENEKQSVSDNEIAESLDQQNILTQYSEEDVMSMGRNYAIKHGLDTDLFAKGAAIARNPLGYNRMEFLSQEEKEILYQEEHQKWKLPKKLYYLIIMASMGACVQGMDESVINGANLTYPAGLGIGSDSQRDSWLQGLVNSAPYICCGLISCWMTDAWNSRLGRKWTIFWTCFISAITCFWQGFCNTWYHLFIARFMLGFGIGPKSATIPVYAAECVPHKIRGALVMMWQMWTAFGIMLGYVFSLAFHKVPDHGIGGGGLAWRLMLASAMLPAIVVCLQVWSCPESPRWLMGKEKHAEAYESLRVLRNHPVQAARDTFYQNVLLMEENSYSSIGFFGKLKEMVVVRRNRNGAMGAGIVMFMQQFCGINVIAYYSSSIFVESGFTETSALLASWGFGMINWLFALPAVFTIDLAGRRTLLLITFPLMSMMLLLAGFSFWIPEENEKARVGVVSLGIYLFAAIYSSGEGPVPFTYSAECAPLYIRDVVMSFATATCWFFNSVLALTWPSLKNAFKVQGAFGFYAAWNIVGFFLVLMFLPETKGLTLEELDDVFDVPTWQHASYQLKKMWINIQRNIIRKDVEPMPPLYKHHRMALTNTQWEEKHEVEHVEKV</sequence>
<dbReference type="InterPro" id="IPR003663">
    <property type="entry name" value="Sugar/inositol_transpt"/>
</dbReference>
<evidence type="ECO:0000256" key="2">
    <source>
        <dbReference type="ARBA" id="ARBA00010992"/>
    </source>
</evidence>
<keyword evidence="6 9" id="KW-0472">Membrane</keyword>
<dbReference type="PROSITE" id="PS50850">
    <property type="entry name" value="MFS"/>
    <property type="match status" value="1"/>
</dbReference>
<dbReference type="InterPro" id="IPR036259">
    <property type="entry name" value="MFS_trans_sf"/>
</dbReference>
<feature type="transmembrane region" description="Helical" evidence="9">
    <location>
        <begin position="500"/>
        <end position="520"/>
    </location>
</feature>
<feature type="transmembrane region" description="Helical" evidence="9">
    <location>
        <begin position="432"/>
        <end position="455"/>
    </location>
</feature>
<feature type="transmembrane region" description="Helical" evidence="9">
    <location>
        <begin position="532"/>
        <end position="551"/>
    </location>
</feature>
<feature type="transmembrane region" description="Helical" evidence="9">
    <location>
        <begin position="408"/>
        <end position="425"/>
    </location>
</feature>
<dbReference type="EMBL" id="CP014587">
    <property type="protein sequence ID" value="ANZ77475.1"/>
    <property type="molecule type" value="Genomic_DNA"/>
</dbReference>
<dbReference type="Pfam" id="PF00083">
    <property type="entry name" value="Sugar_tr"/>
    <property type="match status" value="1"/>
</dbReference>
<dbReference type="Gene3D" id="1.20.1250.20">
    <property type="entry name" value="MFS general substrate transporter like domains"/>
    <property type="match status" value="1"/>
</dbReference>
<dbReference type="InterPro" id="IPR005829">
    <property type="entry name" value="Sugar_transporter_CS"/>
</dbReference>
<evidence type="ECO:0000256" key="3">
    <source>
        <dbReference type="ARBA" id="ARBA00022448"/>
    </source>
</evidence>
<evidence type="ECO:0000256" key="9">
    <source>
        <dbReference type="SAM" id="Phobius"/>
    </source>
</evidence>
<proteinExistence type="inferred from homology"/>
<dbReference type="PRINTS" id="PR00171">
    <property type="entry name" value="SUGRTRNSPORT"/>
</dbReference>
<dbReference type="PROSITE" id="PS00216">
    <property type="entry name" value="SUGAR_TRANSPORT_1"/>
    <property type="match status" value="1"/>
</dbReference>
<evidence type="ECO:0000256" key="8">
    <source>
        <dbReference type="SAM" id="MobiDB-lite"/>
    </source>
</evidence>
<dbReference type="GO" id="GO:0015791">
    <property type="term" value="P:polyol transmembrane transport"/>
    <property type="evidence" value="ECO:0007669"/>
    <property type="project" value="UniProtKB-ARBA"/>
</dbReference>
<feature type="transmembrane region" description="Helical" evidence="9">
    <location>
        <begin position="367"/>
        <end position="388"/>
    </location>
</feature>
<feature type="region of interest" description="Disordered" evidence="8">
    <location>
        <begin position="1"/>
        <end position="30"/>
    </location>
</feature>
<evidence type="ECO:0000256" key="7">
    <source>
        <dbReference type="RuleBase" id="RU003346"/>
    </source>
</evidence>
<reference evidence="11 12" key="1">
    <citation type="submission" date="2016-02" db="EMBL/GenBank/DDBJ databases">
        <title>Comparative genomic and transcriptomic foundation for Pichia pastoris.</title>
        <authorList>
            <person name="Love K.R."/>
            <person name="Shah K.A."/>
            <person name="Whittaker C.A."/>
            <person name="Wu J."/>
            <person name="Bartlett M.C."/>
            <person name="Ma D."/>
            <person name="Leeson R.L."/>
            <person name="Priest M."/>
            <person name="Young S.K."/>
            <person name="Love J.C."/>
        </authorList>
    </citation>
    <scope>NUCLEOTIDE SEQUENCE [LARGE SCALE GENOMIC DNA]</scope>
    <source>
        <strain evidence="11 12">ATCC 28485</strain>
    </source>
</reference>
<gene>
    <name evidence="11" type="ORF">ATY40_BA7504480</name>
</gene>
<keyword evidence="4 9" id="KW-0812">Transmembrane</keyword>
<feature type="transmembrane region" description="Helical" evidence="9">
    <location>
        <begin position="240"/>
        <end position="263"/>
    </location>
</feature>
<comment type="similarity">
    <text evidence="2 7">Belongs to the major facilitator superfamily. Sugar transporter (TC 2.A.1.1) family.</text>
</comment>
<dbReference type="PANTHER" id="PTHR48020:SF25">
    <property type="entry name" value="SUGAR TRANSPORTER, PUTATIVE (AFU_ORTHOLOGUE AFUA_7G05830)-RELATED"/>
    <property type="match status" value="1"/>
</dbReference>
<evidence type="ECO:0000259" key="10">
    <source>
        <dbReference type="PROSITE" id="PS50850"/>
    </source>
</evidence>
<evidence type="ECO:0000256" key="6">
    <source>
        <dbReference type="ARBA" id="ARBA00023136"/>
    </source>
</evidence>
<evidence type="ECO:0000313" key="11">
    <source>
        <dbReference type="EMBL" id="ANZ77475.1"/>
    </source>
</evidence>
<feature type="transmembrane region" description="Helical" evidence="9">
    <location>
        <begin position="181"/>
        <end position="199"/>
    </location>
</feature>
<keyword evidence="12" id="KW-1185">Reference proteome</keyword>
<dbReference type="InterPro" id="IPR050814">
    <property type="entry name" value="Myo-inositol_Transporter"/>
</dbReference>
<evidence type="ECO:0000256" key="1">
    <source>
        <dbReference type="ARBA" id="ARBA00004141"/>
    </source>
</evidence>
<feature type="transmembrane region" description="Helical" evidence="9">
    <location>
        <begin position="275"/>
        <end position="296"/>
    </location>
</feature>
<dbReference type="FunFam" id="1.20.1250.20:FF:000100">
    <property type="entry name" value="MFS sugar transporter, putative"/>
    <property type="match status" value="1"/>
</dbReference>
<dbReference type="OrthoDB" id="5290825at2759"/>
<dbReference type="SUPFAM" id="SSF103473">
    <property type="entry name" value="MFS general substrate transporter"/>
    <property type="match status" value="1"/>
</dbReference>
<dbReference type="InterPro" id="IPR005828">
    <property type="entry name" value="MFS_sugar_transport-like"/>
</dbReference>
<dbReference type="AlphaFoldDB" id="A0A1B2JHZ0"/>
<evidence type="ECO:0000256" key="4">
    <source>
        <dbReference type="ARBA" id="ARBA00022692"/>
    </source>
</evidence>
<evidence type="ECO:0000313" key="12">
    <source>
        <dbReference type="Proteomes" id="UP000094565"/>
    </source>
</evidence>
<dbReference type="PANTHER" id="PTHR48020">
    <property type="entry name" value="PROTON MYO-INOSITOL COTRANSPORTER"/>
    <property type="match status" value="1"/>
</dbReference>
<dbReference type="InterPro" id="IPR020846">
    <property type="entry name" value="MFS_dom"/>
</dbReference>
<dbReference type="NCBIfam" id="TIGR00879">
    <property type="entry name" value="SP"/>
    <property type="match status" value="1"/>
</dbReference>
<accession>A0A1B2JHZ0</accession>
<dbReference type="Proteomes" id="UP000094565">
    <property type="component" value="Chromosome 4"/>
</dbReference>
<keyword evidence="3 7" id="KW-0813">Transport</keyword>
<name>A0A1B2JHZ0_PICPA</name>
<comment type="subcellular location">
    <subcellularLocation>
        <location evidence="1">Membrane</location>
        <topology evidence="1">Multi-pass membrane protein</topology>
    </subcellularLocation>
</comment>
<dbReference type="GO" id="GO:0015798">
    <property type="term" value="P:myo-inositol transport"/>
    <property type="evidence" value="ECO:0007669"/>
    <property type="project" value="UniProtKB-ARBA"/>
</dbReference>
<evidence type="ECO:0000256" key="5">
    <source>
        <dbReference type="ARBA" id="ARBA00022989"/>
    </source>
</evidence>
<dbReference type="GO" id="GO:0016020">
    <property type="term" value="C:membrane"/>
    <property type="evidence" value="ECO:0007669"/>
    <property type="project" value="UniProtKB-SubCell"/>
</dbReference>
<feature type="domain" description="Major facilitator superfamily (MFS) profile" evidence="10">
    <location>
        <begin position="109"/>
        <end position="555"/>
    </location>
</feature>
<keyword evidence="5 9" id="KW-1133">Transmembrane helix</keyword>
<protein>
    <submittedName>
        <fullName evidence="11">BA75_04480T0</fullName>
    </submittedName>
</protein>
<organism evidence="11 12">
    <name type="scientific">Komagataella pastoris</name>
    <name type="common">Yeast</name>
    <name type="synonym">Pichia pastoris</name>
    <dbReference type="NCBI Taxonomy" id="4922"/>
    <lineage>
        <taxon>Eukaryota</taxon>
        <taxon>Fungi</taxon>
        <taxon>Dikarya</taxon>
        <taxon>Ascomycota</taxon>
        <taxon>Saccharomycotina</taxon>
        <taxon>Pichiomycetes</taxon>
        <taxon>Pichiales</taxon>
        <taxon>Pichiaceae</taxon>
        <taxon>Komagataella</taxon>
    </lineage>
</organism>
<dbReference type="GO" id="GO:0022857">
    <property type="term" value="F:transmembrane transporter activity"/>
    <property type="evidence" value="ECO:0007669"/>
    <property type="project" value="InterPro"/>
</dbReference>